<sequence length="543" mass="60189">MSDPTGPERLKSEEDGGVPFRIGFVKQEVFDNEFDGTSSKGEGQAKASSSATPENGDLAAPRNPGGPQESSARVDLAVMKTEPQECEGLDKLARNACILPSNNAMETIANALGLASAPVEVDNRSEQEKIISLLHTLAPPLRRSHVILSALERLGVSWHELLTEAEAILTSLSDQARSLKIAQIHEVATSVAEFIGSSSLAPSRRADDFGVADLIGDYGLGVNIPCKQFKRALLGYRTKHPAGYMVVYMMQAPSNSWLNVAATSGSRYHMEETQPISRQADVDDGFIDPFQCFDCSQIYSRNWQMKKIPRVRVIKRRFVSDPEKPLNGSHTCKFRKVGEVLAEWKMRELCYALKSKNAAKERITRELHRITKRNDLSAEEKLDMHRSLLKPTFTFKPRFIIRPRWAKLYREAAAELESNPGLKNLLSEGSGSTKEDSKQGISSNGSCTSYDARLNENEGEASGMSNALPLLQDIRESLMCGDHSPLSETMHRSHMVVRILQKVGVERKHLIERIDAMLSSLHPTSHDGKVAQIMQLINCSDFS</sequence>
<dbReference type="AlphaFoldDB" id="A0A0M3I9Y8"/>
<name>A0A0M3I9Y8_ASCLU</name>
<accession>A0A0M3I9Y8</accession>
<evidence type="ECO:0000313" key="2">
    <source>
        <dbReference type="Proteomes" id="UP000036681"/>
    </source>
</evidence>
<dbReference type="Proteomes" id="UP000036681">
    <property type="component" value="Unplaced"/>
</dbReference>
<reference evidence="3" key="1">
    <citation type="submission" date="2017-02" db="UniProtKB">
        <authorList>
            <consortium name="WormBaseParasite"/>
        </authorList>
    </citation>
    <scope>IDENTIFICATION</scope>
</reference>
<protein>
    <submittedName>
        <fullName evidence="3">RING-type domain-containing protein</fullName>
    </submittedName>
</protein>
<organism evidence="2 3">
    <name type="scientific">Ascaris lumbricoides</name>
    <name type="common">Giant roundworm</name>
    <dbReference type="NCBI Taxonomy" id="6252"/>
    <lineage>
        <taxon>Eukaryota</taxon>
        <taxon>Metazoa</taxon>
        <taxon>Ecdysozoa</taxon>
        <taxon>Nematoda</taxon>
        <taxon>Chromadorea</taxon>
        <taxon>Rhabditida</taxon>
        <taxon>Spirurina</taxon>
        <taxon>Ascaridomorpha</taxon>
        <taxon>Ascaridoidea</taxon>
        <taxon>Ascarididae</taxon>
        <taxon>Ascaris</taxon>
    </lineage>
</organism>
<keyword evidence="2" id="KW-1185">Reference proteome</keyword>
<proteinExistence type="predicted"/>
<evidence type="ECO:0000256" key="1">
    <source>
        <dbReference type="SAM" id="MobiDB-lite"/>
    </source>
</evidence>
<evidence type="ECO:0000313" key="3">
    <source>
        <dbReference type="WBParaSite" id="ALUE_0001432401-mRNA-1"/>
    </source>
</evidence>
<feature type="compositionally biased region" description="Polar residues" evidence="1">
    <location>
        <begin position="439"/>
        <end position="449"/>
    </location>
</feature>
<dbReference type="WBParaSite" id="ALUE_0001432401-mRNA-1">
    <property type="protein sequence ID" value="ALUE_0001432401-mRNA-1"/>
    <property type="gene ID" value="ALUE_0001432401"/>
</dbReference>
<feature type="region of interest" description="Disordered" evidence="1">
    <location>
        <begin position="32"/>
        <end position="72"/>
    </location>
</feature>
<feature type="compositionally biased region" description="Polar residues" evidence="1">
    <location>
        <begin position="35"/>
        <end position="53"/>
    </location>
</feature>
<feature type="region of interest" description="Disordered" evidence="1">
    <location>
        <begin position="421"/>
        <end position="451"/>
    </location>
</feature>